<feature type="domain" description="PAC" evidence="1">
    <location>
        <begin position="103"/>
        <end position="155"/>
    </location>
</feature>
<proteinExistence type="predicted"/>
<organism evidence="2 3">
    <name type="scientific">Pararobbsia alpina</name>
    <dbReference type="NCBI Taxonomy" id="621374"/>
    <lineage>
        <taxon>Bacteria</taxon>
        <taxon>Pseudomonadati</taxon>
        <taxon>Pseudomonadota</taxon>
        <taxon>Betaproteobacteria</taxon>
        <taxon>Burkholderiales</taxon>
        <taxon>Burkholderiaceae</taxon>
        <taxon>Pararobbsia</taxon>
    </lineage>
</organism>
<dbReference type="RefSeq" id="WP_175107506.1">
    <property type="nucleotide sequence ID" value="NZ_CADIKM010000039.1"/>
</dbReference>
<dbReference type="Gene3D" id="3.30.450.20">
    <property type="entry name" value="PAS domain"/>
    <property type="match status" value="1"/>
</dbReference>
<dbReference type="Proteomes" id="UP000494115">
    <property type="component" value="Unassembled WGS sequence"/>
</dbReference>
<dbReference type="InterPro" id="IPR000014">
    <property type="entry name" value="PAS"/>
</dbReference>
<reference evidence="2 3" key="1">
    <citation type="submission" date="2020-04" db="EMBL/GenBank/DDBJ databases">
        <authorList>
            <person name="De Canck E."/>
        </authorList>
    </citation>
    <scope>NUCLEOTIDE SEQUENCE [LARGE SCALE GENOMIC DNA]</scope>
    <source>
        <strain evidence="2 3">LMG 28138</strain>
    </source>
</reference>
<evidence type="ECO:0000313" key="3">
    <source>
        <dbReference type="Proteomes" id="UP000494115"/>
    </source>
</evidence>
<dbReference type="SUPFAM" id="SSF55785">
    <property type="entry name" value="PYP-like sensor domain (PAS domain)"/>
    <property type="match status" value="1"/>
</dbReference>
<name>A0A6S7BHL6_9BURK</name>
<evidence type="ECO:0000313" key="2">
    <source>
        <dbReference type="EMBL" id="CAB3800668.1"/>
    </source>
</evidence>
<gene>
    <name evidence="2" type="ORF">LMG28138_04888</name>
</gene>
<dbReference type="AlphaFoldDB" id="A0A6S7BHL6"/>
<dbReference type="InterPro" id="IPR000700">
    <property type="entry name" value="PAS-assoc_C"/>
</dbReference>
<sequence length="194" mass="21361">MQARDFHLDARPLLDAFQLHLGENSPGICVGLVELLPEAVYCCDPTGRITVYNSAASDLWGRAPGPGKAIFCGSFKLLFADGTPLNHDKCPTCLALRRGRDVGSVEAMLERPDGTRRNIVMHPRLVRDRDGRVVGAVNVLIDLTERKKLESKLAGESQRKDEFLALLAQSFAIRLHPSVLQSNCSTGGRMPRKR</sequence>
<dbReference type="CDD" id="cd00130">
    <property type="entry name" value="PAS"/>
    <property type="match status" value="1"/>
</dbReference>
<dbReference type="PROSITE" id="PS50113">
    <property type="entry name" value="PAC"/>
    <property type="match status" value="1"/>
</dbReference>
<dbReference type="InterPro" id="IPR035965">
    <property type="entry name" value="PAS-like_dom_sf"/>
</dbReference>
<keyword evidence="3" id="KW-1185">Reference proteome</keyword>
<accession>A0A6S7BHL6</accession>
<dbReference type="NCBIfam" id="TIGR00229">
    <property type="entry name" value="sensory_box"/>
    <property type="match status" value="1"/>
</dbReference>
<dbReference type="EMBL" id="CADIKM010000039">
    <property type="protein sequence ID" value="CAB3800668.1"/>
    <property type="molecule type" value="Genomic_DNA"/>
</dbReference>
<dbReference type="Pfam" id="PF13426">
    <property type="entry name" value="PAS_9"/>
    <property type="match status" value="1"/>
</dbReference>
<protein>
    <recommendedName>
        <fullName evidence="1">PAC domain-containing protein</fullName>
    </recommendedName>
</protein>
<evidence type="ECO:0000259" key="1">
    <source>
        <dbReference type="PROSITE" id="PS50113"/>
    </source>
</evidence>